<dbReference type="InterPro" id="IPR021109">
    <property type="entry name" value="Peptidase_aspartic_dom_sf"/>
</dbReference>
<feature type="region of interest" description="Disordered" evidence="7">
    <location>
        <begin position="1321"/>
        <end position="1347"/>
    </location>
</feature>
<dbReference type="FunFam" id="3.10.20.370:FF:000001">
    <property type="entry name" value="Retrovirus-related Pol polyprotein from transposon 17.6-like protein"/>
    <property type="match status" value="1"/>
</dbReference>
<proteinExistence type="predicted"/>
<feature type="compositionally biased region" description="Basic and acidic residues" evidence="7">
    <location>
        <begin position="246"/>
        <end position="269"/>
    </location>
</feature>
<dbReference type="InterPro" id="IPR036397">
    <property type="entry name" value="RNaseH_sf"/>
</dbReference>
<dbReference type="GO" id="GO:0015074">
    <property type="term" value="P:DNA integration"/>
    <property type="evidence" value="ECO:0007669"/>
    <property type="project" value="InterPro"/>
</dbReference>
<organism evidence="11 12">
    <name type="scientific">Temnothorax curvispinosus</name>
    <dbReference type="NCBI Taxonomy" id="300111"/>
    <lineage>
        <taxon>Eukaryota</taxon>
        <taxon>Metazoa</taxon>
        <taxon>Ecdysozoa</taxon>
        <taxon>Arthropoda</taxon>
        <taxon>Hexapoda</taxon>
        <taxon>Insecta</taxon>
        <taxon>Pterygota</taxon>
        <taxon>Neoptera</taxon>
        <taxon>Endopterygota</taxon>
        <taxon>Hymenoptera</taxon>
        <taxon>Apocrita</taxon>
        <taxon>Aculeata</taxon>
        <taxon>Formicoidea</taxon>
        <taxon>Formicidae</taxon>
        <taxon>Myrmicinae</taxon>
        <taxon>Temnothorax</taxon>
    </lineage>
</organism>
<dbReference type="PROSITE" id="PS50175">
    <property type="entry name" value="ASP_PROT_RETROV"/>
    <property type="match status" value="1"/>
</dbReference>
<dbReference type="Gene3D" id="1.10.340.70">
    <property type="match status" value="1"/>
</dbReference>
<dbReference type="PANTHER" id="PTHR37984">
    <property type="entry name" value="PROTEIN CBG26694"/>
    <property type="match status" value="1"/>
</dbReference>
<dbReference type="InterPro" id="IPR050951">
    <property type="entry name" value="Retrovirus_Pol_polyprotein"/>
</dbReference>
<evidence type="ECO:0000256" key="5">
    <source>
        <dbReference type="ARBA" id="ARBA00022801"/>
    </source>
</evidence>
<evidence type="ECO:0000313" key="12">
    <source>
        <dbReference type="RefSeq" id="XP_024891754.1"/>
    </source>
</evidence>
<dbReference type="SUPFAM" id="SSF56672">
    <property type="entry name" value="DNA/RNA polymerases"/>
    <property type="match status" value="1"/>
</dbReference>
<feature type="region of interest" description="Disordered" evidence="7">
    <location>
        <begin position="243"/>
        <end position="279"/>
    </location>
</feature>
<gene>
    <name evidence="12" type="primary">LOC112467393</name>
</gene>
<dbReference type="InterPro" id="IPR043502">
    <property type="entry name" value="DNA/RNA_pol_sf"/>
</dbReference>
<dbReference type="SUPFAM" id="SSF53098">
    <property type="entry name" value="Ribonuclease H-like"/>
    <property type="match status" value="1"/>
</dbReference>
<dbReference type="GO" id="GO:0042575">
    <property type="term" value="C:DNA polymerase complex"/>
    <property type="evidence" value="ECO:0007669"/>
    <property type="project" value="UniProtKB-ARBA"/>
</dbReference>
<dbReference type="Pfam" id="PF17921">
    <property type="entry name" value="Integrase_H2C2"/>
    <property type="match status" value="1"/>
</dbReference>
<evidence type="ECO:0000256" key="6">
    <source>
        <dbReference type="ARBA" id="ARBA00022918"/>
    </source>
</evidence>
<dbReference type="InterPro" id="IPR001995">
    <property type="entry name" value="Peptidase_A2_cat"/>
</dbReference>
<dbReference type="FunFam" id="3.30.420.10:FF:000063">
    <property type="entry name" value="Retrovirus-related Pol polyprotein from transposon 297-like Protein"/>
    <property type="match status" value="1"/>
</dbReference>
<dbReference type="PANTHER" id="PTHR37984:SF12">
    <property type="entry name" value="RIBONUCLEASE H"/>
    <property type="match status" value="1"/>
</dbReference>
<keyword evidence="3" id="KW-0540">Nuclease</keyword>
<dbReference type="Pfam" id="PF00665">
    <property type="entry name" value="rve"/>
    <property type="match status" value="1"/>
</dbReference>
<dbReference type="GO" id="GO:0006508">
    <property type="term" value="P:proteolysis"/>
    <property type="evidence" value="ECO:0007669"/>
    <property type="project" value="InterPro"/>
</dbReference>
<dbReference type="Gene3D" id="3.30.70.270">
    <property type="match status" value="2"/>
</dbReference>
<keyword evidence="6" id="KW-0695">RNA-directed DNA polymerase</keyword>
<keyword evidence="11" id="KW-1185">Reference proteome</keyword>
<dbReference type="EC" id="2.7.7.49" evidence="1"/>
<reference evidence="12" key="1">
    <citation type="submission" date="2025-08" db="UniProtKB">
        <authorList>
            <consortium name="RefSeq"/>
        </authorList>
    </citation>
    <scope>IDENTIFICATION</scope>
    <source>
        <tissue evidence="12">Whole body</tissue>
    </source>
</reference>
<dbReference type="Proteomes" id="UP000504618">
    <property type="component" value="Unplaced"/>
</dbReference>
<sequence length="1347" mass="151983">MTDATPKTVVGTVGSVSEFVPGSADSWEVYREQLGFYFEANDITSENKKKAVFYSACGKVTYATLRSLATPRKPSELTFNEAVTLLSEHFNPRPSKFVQRFKFNRRDQLPNETLADYLAELRRLSEHCEFTDLEEMLLDRLICGMRDERLQRRLLADADLTFKKVKDAALADESANKNISELKANYNTGQQVESTINKQQESKKRPCFRCNGSHLPETCTHIQTECRYCKKIGHVEGACFKKKKDGKKDSSNQSEGQKKKETSKCHRTEEDDEESSSVSYLFNVSTRETTDKRTASIVIEGFPVEMEIDSGAGHTIIGRETFNRIWPAGKKLESSKVILRTWSKQQLETLGECDVEVQFRGIKSQLRLIIMANNGPNLLGRDWFGTLGISVSGTHWVQEEALPPALERYKEVFRQELGRYRGAPIKIVLDEGARPIFRRHRAVPLALQAKVEAELTRMVKEDVLEQVNQSDWATPIVPVLKRNGDIRICGDYKGTVNTVIKTDVYPLPTITEGLAVLAGGKVFTKLDLDRAYTQVRVDEESSKVLTLNTTKGLFRVKRLPFGISSAPACFQRLMETILGGLEGIIVYLDDILITGRSVDEHWQRVQEVLKRFEEVGLRINRNKCAFARHSVEFLGFRIDAEGVHPTDEKVRAIKEAAPPRNRTELESFLGLMNFYERFMPNKASVAGPLYELLSKKAAWVWGSRQEQAFQQSKELLTTDRVLTHYDQTLPLLLACDASPYGVGAVLSHKLPDGSEAPIAFGSRTLQTSEKNYAQIDKEALAIMFGLKKFHRFIWGRPVTILTDHKPLLGLLKQGKAMPETLSPRMLRWNLMLGSYNFVLNYRPGKKHANADACSRLPLPGEERIFPEPADVLLLEEAPTGSPLTAENIEQATSNDQVLARVRRAVLHGTIEELPNEPDYIPWKHRNGTLSVLRGCLLWGSRVIVPKVLRAAVLGLLHKVHQGINRTKAIARSYVWWPALDKDIEEMIGNCVECVQTRKEPRKAEPMSWAPPGKPWSRIHVDFAGPTMGHTFLVMVDAHTKWPEVKETGGSMSADTVIKGFREAFATHGIPDVVVSDNGTGFVATEVKEYLQRHGIKFIQTAPYHPASNGLAERMVQTLKHQLKKIPAREWQVGLANILLALRSTPCATTGKSPAELLMGRRLRTLLDKFHPETSQNCEGKGEEKPLLQNRKFSVSDDVLYRNFGRGPKWESGKIEEINGSRNFTIKTPDGDQKKRHLDQIIRKPVVTTTVESIPESTVRSPMSHLNTQTRNTPPVSELANSGNEELREEDHQVWSSRQAHAEALGVAIEDENLSEITEKQLENNYEKQTQKPRRSGRIRRPVNRLNL</sequence>
<feature type="region of interest" description="Disordered" evidence="7">
    <location>
        <begin position="1259"/>
        <end position="1279"/>
    </location>
</feature>
<evidence type="ECO:0000259" key="10">
    <source>
        <dbReference type="PROSITE" id="PS50994"/>
    </source>
</evidence>
<dbReference type="RefSeq" id="XP_024891754.1">
    <property type="nucleotide sequence ID" value="XM_025035986.1"/>
</dbReference>
<protein>
    <recommendedName>
        <fullName evidence="1">RNA-directed DNA polymerase</fullName>
        <ecNumber evidence="1">2.7.7.49</ecNumber>
    </recommendedName>
</protein>
<keyword evidence="4" id="KW-0255">Endonuclease</keyword>
<dbReference type="Gene3D" id="2.40.70.10">
    <property type="entry name" value="Acid Proteases"/>
    <property type="match status" value="1"/>
</dbReference>
<keyword evidence="2" id="KW-0548">Nucleotidyltransferase</keyword>
<accession>A0A6J1R9P7</accession>
<evidence type="ECO:0000256" key="3">
    <source>
        <dbReference type="ARBA" id="ARBA00022722"/>
    </source>
</evidence>
<dbReference type="InterPro" id="IPR000477">
    <property type="entry name" value="RT_dom"/>
</dbReference>
<evidence type="ECO:0000256" key="7">
    <source>
        <dbReference type="SAM" id="MobiDB-lite"/>
    </source>
</evidence>
<evidence type="ECO:0000256" key="4">
    <source>
        <dbReference type="ARBA" id="ARBA00022759"/>
    </source>
</evidence>
<keyword evidence="5" id="KW-0378">Hydrolase</keyword>
<dbReference type="GO" id="GO:0004519">
    <property type="term" value="F:endonuclease activity"/>
    <property type="evidence" value="ECO:0007669"/>
    <property type="project" value="UniProtKB-KW"/>
</dbReference>
<dbReference type="GO" id="GO:0003964">
    <property type="term" value="F:RNA-directed DNA polymerase activity"/>
    <property type="evidence" value="ECO:0007669"/>
    <property type="project" value="UniProtKB-KW"/>
</dbReference>
<dbReference type="CDD" id="cd09274">
    <property type="entry name" value="RNase_HI_RT_Ty3"/>
    <property type="match status" value="1"/>
</dbReference>
<dbReference type="Gene3D" id="3.10.10.10">
    <property type="entry name" value="HIV Type 1 Reverse Transcriptase, subunit A, domain 1"/>
    <property type="match status" value="1"/>
</dbReference>
<dbReference type="GO" id="GO:0003676">
    <property type="term" value="F:nucleic acid binding"/>
    <property type="evidence" value="ECO:0007669"/>
    <property type="project" value="InterPro"/>
</dbReference>
<name>A0A6J1R9P7_9HYME</name>
<dbReference type="GO" id="GO:0004190">
    <property type="term" value="F:aspartic-type endopeptidase activity"/>
    <property type="evidence" value="ECO:0007669"/>
    <property type="project" value="InterPro"/>
</dbReference>
<feature type="domain" description="Reverse transcriptase" evidence="9">
    <location>
        <begin position="460"/>
        <end position="638"/>
    </location>
</feature>
<evidence type="ECO:0000259" key="9">
    <source>
        <dbReference type="PROSITE" id="PS50878"/>
    </source>
</evidence>
<dbReference type="Pfam" id="PF00078">
    <property type="entry name" value="RVT_1"/>
    <property type="match status" value="1"/>
</dbReference>
<feature type="compositionally biased region" description="Basic residues" evidence="7">
    <location>
        <begin position="1330"/>
        <end position="1347"/>
    </location>
</feature>
<dbReference type="OrthoDB" id="7700397at2759"/>
<dbReference type="Gene3D" id="3.30.420.10">
    <property type="entry name" value="Ribonuclease H-like superfamily/Ribonuclease H"/>
    <property type="match status" value="1"/>
</dbReference>
<dbReference type="PROSITE" id="PS50994">
    <property type="entry name" value="INTEGRASE"/>
    <property type="match status" value="1"/>
</dbReference>
<dbReference type="InterPro" id="IPR041588">
    <property type="entry name" value="Integrase_H2C2"/>
</dbReference>
<dbReference type="PROSITE" id="PS50878">
    <property type="entry name" value="RT_POL"/>
    <property type="match status" value="1"/>
</dbReference>
<dbReference type="InterPro" id="IPR043128">
    <property type="entry name" value="Rev_trsase/Diguanyl_cyclase"/>
</dbReference>
<evidence type="ECO:0000313" key="11">
    <source>
        <dbReference type="Proteomes" id="UP000504618"/>
    </source>
</evidence>
<evidence type="ECO:0000259" key="8">
    <source>
        <dbReference type="PROSITE" id="PS50175"/>
    </source>
</evidence>
<dbReference type="FunFam" id="1.10.340.70:FF:000003">
    <property type="entry name" value="Protein CBG25708"/>
    <property type="match status" value="1"/>
</dbReference>
<feature type="domain" description="Integrase catalytic" evidence="10">
    <location>
        <begin position="1010"/>
        <end position="1161"/>
    </location>
</feature>
<evidence type="ECO:0000256" key="1">
    <source>
        <dbReference type="ARBA" id="ARBA00012493"/>
    </source>
</evidence>
<dbReference type="InterPro" id="IPR001584">
    <property type="entry name" value="Integrase_cat-core"/>
</dbReference>
<evidence type="ECO:0000256" key="2">
    <source>
        <dbReference type="ARBA" id="ARBA00022695"/>
    </source>
</evidence>
<dbReference type="FunFam" id="3.30.70.270:FF:000020">
    <property type="entry name" value="Transposon Tf2-6 polyprotein-like Protein"/>
    <property type="match status" value="1"/>
</dbReference>
<dbReference type="InterPro" id="IPR012337">
    <property type="entry name" value="RNaseH-like_sf"/>
</dbReference>
<dbReference type="Pfam" id="PF17919">
    <property type="entry name" value="RT_RNaseH_2"/>
    <property type="match status" value="1"/>
</dbReference>
<dbReference type="InterPro" id="IPR041577">
    <property type="entry name" value="RT_RNaseH_2"/>
</dbReference>
<dbReference type="CDD" id="cd01647">
    <property type="entry name" value="RT_LTR"/>
    <property type="match status" value="1"/>
</dbReference>
<dbReference type="GeneID" id="112467393"/>
<keyword evidence="2" id="KW-0808">Transferase</keyword>
<feature type="domain" description="Peptidase A2" evidence="8">
    <location>
        <begin position="304"/>
        <end position="383"/>
    </location>
</feature>
<dbReference type="SUPFAM" id="SSF50630">
    <property type="entry name" value="Acid proteases"/>
    <property type="match status" value="1"/>
</dbReference>